<dbReference type="CDD" id="cd04261">
    <property type="entry name" value="AAK_AKii-LysC-BS"/>
    <property type="match status" value="1"/>
</dbReference>
<keyword evidence="10 15" id="KW-0418">Kinase</keyword>
<evidence type="ECO:0000256" key="1">
    <source>
        <dbReference type="ARBA" id="ARBA00004766"/>
    </source>
</evidence>
<dbReference type="Pfam" id="PF01842">
    <property type="entry name" value="ACT"/>
    <property type="match status" value="1"/>
</dbReference>
<protein>
    <recommendedName>
        <fullName evidence="6 15">Aspartokinase</fullName>
        <ecNumber evidence="5 15">2.7.2.4</ecNumber>
    </recommendedName>
</protein>
<dbReference type="AlphaFoldDB" id="A0A245ZH45"/>
<dbReference type="PANTHER" id="PTHR21499">
    <property type="entry name" value="ASPARTATE KINASE"/>
    <property type="match status" value="1"/>
</dbReference>
<dbReference type="CDD" id="cd04923">
    <property type="entry name" value="ACT_AK-LysC-DapG-like_2"/>
    <property type="match status" value="1"/>
</dbReference>
<evidence type="ECO:0000259" key="17">
    <source>
        <dbReference type="PROSITE" id="PS51671"/>
    </source>
</evidence>
<keyword evidence="12" id="KW-0457">Lysine biosynthesis</keyword>
<feature type="domain" description="ACT" evidence="17">
    <location>
        <begin position="291"/>
        <end position="375"/>
    </location>
</feature>
<dbReference type="FunFam" id="3.40.1160.10:FF:000002">
    <property type="entry name" value="Aspartokinase"/>
    <property type="match status" value="1"/>
</dbReference>
<evidence type="ECO:0000256" key="5">
    <source>
        <dbReference type="ARBA" id="ARBA00013059"/>
    </source>
</evidence>
<accession>A0A245ZH45</accession>
<dbReference type="SUPFAM" id="SSF53633">
    <property type="entry name" value="Carbamate kinase-like"/>
    <property type="match status" value="1"/>
</dbReference>
<keyword evidence="9 14" id="KW-0547">Nucleotide-binding</keyword>
<dbReference type="Pfam" id="PF00696">
    <property type="entry name" value="AA_kinase"/>
    <property type="match status" value="1"/>
</dbReference>
<comment type="pathway">
    <text evidence="3 16">Amino-acid biosynthesis; L-threonine biosynthesis; L-threonine from L-aspartate: step 1/5.</text>
</comment>
<dbReference type="EC" id="2.7.2.4" evidence="5 15"/>
<dbReference type="PROSITE" id="PS00324">
    <property type="entry name" value="ASPARTOKINASE"/>
    <property type="match status" value="1"/>
</dbReference>
<evidence type="ECO:0000256" key="9">
    <source>
        <dbReference type="ARBA" id="ARBA00022741"/>
    </source>
</evidence>
<dbReference type="InterPro" id="IPR054352">
    <property type="entry name" value="ACT_Aspartokinase"/>
</dbReference>
<evidence type="ECO:0000256" key="15">
    <source>
        <dbReference type="RuleBase" id="RU003448"/>
    </source>
</evidence>
<dbReference type="UniPathway" id="UPA00051">
    <property type="reaction ID" value="UER00462"/>
</dbReference>
<dbReference type="GO" id="GO:0004072">
    <property type="term" value="F:aspartate kinase activity"/>
    <property type="evidence" value="ECO:0007669"/>
    <property type="project" value="UniProtKB-EC"/>
</dbReference>
<dbReference type="GO" id="GO:0005829">
    <property type="term" value="C:cytosol"/>
    <property type="evidence" value="ECO:0007669"/>
    <property type="project" value="TreeGrafter"/>
</dbReference>
<feature type="binding site" evidence="14">
    <location>
        <begin position="226"/>
        <end position="227"/>
    </location>
    <ligand>
        <name>ATP</name>
        <dbReference type="ChEBI" id="CHEBI:30616"/>
    </ligand>
</feature>
<evidence type="ECO:0000256" key="14">
    <source>
        <dbReference type="PIRSR" id="PIRSR000726-1"/>
    </source>
</evidence>
<dbReference type="PIRSF" id="PIRSF000726">
    <property type="entry name" value="Asp_kin"/>
    <property type="match status" value="1"/>
</dbReference>
<dbReference type="PROSITE" id="PS51671">
    <property type="entry name" value="ACT"/>
    <property type="match status" value="1"/>
</dbReference>
<evidence type="ECO:0000256" key="16">
    <source>
        <dbReference type="RuleBase" id="RU004249"/>
    </source>
</evidence>
<dbReference type="NCBIfam" id="TIGR00657">
    <property type="entry name" value="asp_kinases"/>
    <property type="match status" value="1"/>
</dbReference>
<feature type="binding site" evidence="14">
    <location>
        <position position="92"/>
    </location>
    <ligand>
        <name>substrate</name>
    </ligand>
</feature>
<name>A0A245ZH45_9SPHN</name>
<evidence type="ECO:0000256" key="7">
    <source>
        <dbReference type="ARBA" id="ARBA00022605"/>
    </source>
</evidence>
<dbReference type="InterPro" id="IPR041740">
    <property type="entry name" value="AKii-LysC-BS"/>
</dbReference>
<comment type="caution">
    <text evidence="18">The sequence shown here is derived from an EMBL/GenBank/DDBJ whole genome shotgun (WGS) entry which is preliminary data.</text>
</comment>
<evidence type="ECO:0000313" key="18">
    <source>
        <dbReference type="EMBL" id="OWK29048.1"/>
    </source>
</evidence>
<dbReference type="NCBIfam" id="NF005154">
    <property type="entry name" value="PRK06635.1-2"/>
    <property type="match status" value="1"/>
</dbReference>
<dbReference type="InterPro" id="IPR002912">
    <property type="entry name" value="ACT_dom"/>
</dbReference>
<dbReference type="Proteomes" id="UP000197783">
    <property type="component" value="Unassembled WGS sequence"/>
</dbReference>
<evidence type="ECO:0000256" key="2">
    <source>
        <dbReference type="ARBA" id="ARBA00004986"/>
    </source>
</evidence>
<keyword evidence="7 16" id="KW-0028">Amino-acid biosynthesis</keyword>
<organism evidence="18 19">
    <name type="scientific">Sphingomonas mucosissima</name>
    <dbReference type="NCBI Taxonomy" id="370959"/>
    <lineage>
        <taxon>Bacteria</taxon>
        <taxon>Pseudomonadati</taxon>
        <taxon>Pseudomonadota</taxon>
        <taxon>Alphaproteobacteria</taxon>
        <taxon>Sphingomonadales</taxon>
        <taxon>Sphingomonadaceae</taxon>
        <taxon>Sphingomonas</taxon>
    </lineage>
</organism>
<dbReference type="NCBIfam" id="NF005155">
    <property type="entry name" value="PRK06635.1-4"/>
    <property type="match status" value="1"/>
</dbReference>
<dbReference type="Gene3D" id="3.40.1160.10">
    <property type="entry name" value="Acetylglutamate kinase-like"/>
    <property type="match status" value="1"/>
</dbReference>
<dbReference type="InterPro" id="IPR001341">
    <property type="entry name" value="Asp_kinase"/>
</dbReference>
<dbReference type="InterPro" id="IPR045865">
    <property type="entry name" value="ACT-like_dom_sf"/>
</dbReference>
<dbReference type="GO" id="GO:0005524">
    <property type="term" value="F:ATP binding"/>
    <property type="evidence" value="ECO:0007669"/>
    <property type="project" value="UniProtKB-KW"/>
</dbReference>
<dbReference type="PANTHER" id="PTHR21499:SF3">
    <property type="entry name" value="ASPARTOKINASE"/>
    <property type="match status" value="1"/>
</dbReference>
<evidence type="ECO:0000256" key="6">
    <source>
        <dbReference type="ARBA" id="ARBA00016273"/>
    </source>
</evidence>
<dbReference type="EMBL" id="NBBJ01000004">
    <property type="protein sequence ID" value="OWK29048.1"/>
    <property type="molecule type" value="Genomic_DNA"/>
</dbReference>
<dbReference type="FunFam" id="3.30.2130.10:FF:000002">
    <property type="entry name" value="Aspartokinase"/>
    <property type="match status" value="1"/>
</dbReference>
<feature type="binding site" evidence="14">
    <location>
        <begin position="190"/>
        <end position="191"/>
    </location>
    <ligand>
        <name>ATP</name>
        <dbReference type="ChEBI" id="CHEBI:30616"/>
    </ligand>
</feature>
<dbReference type="Gene3D" id="3.30.2130.10">
    <property type="entry name" value="VC0802-like"/>
    <property type="match status" value="1"/>
</dbReference>
<gene>
    <name evidence="18" type="ORF">SPMU_25750</name>
</gene>
<evidence type="ECO:0000256" key="10">
    <source>
        <dbReference type="ARBA" id="ARBA00022777"/>
    </source>
</evidence>
<evidence type="ECO:0000256" key="8">
    <source>
        <dbReference type="ARBA" id="ARBA00022679"/>
    </source>
</evidence>
<proteinExistence type="inferred from homology"/>
<dbReference type="CDD" id="cd04913">
    <property type="entry name" value="ACT_AKii-LysC-BS-like_1"/>
    <property type="match status" value="1"/>
</dbReference>
<keyword evidence="8 15" id="KW-0808">Transferase</keyword>
<evidence type="ECO:0000313" key="19">
    <source>
        <dbReference type="Proteomes" id="UP000197783"/>
    </source>
</evidence>
<comment type="catalytic activity">
    <reaction evidence="13 15">
        <text>L-aspartate + ATP = 4-phospho-L-aspartate + ADP</text>
        <dbReference type="Rhea" id="RHEA:23776"/>
        <dbReference type="ChEBI" id="CHEBI:29991"/>
        <dbReference type="ChEBI" id="CHEBI:30616"/>
        <dbReference type="ChEBI" id="CHEBI:57535"/>
        <dbReference type="ChEBI" id="CHEBI:456216"/>
        <dbReference type="EC" id="2.7.2.4"/>
    </reaction>
</comment>
<feature type="binding site" evidence="14">
    <location>
        <position position="196"/>
    </location>
    <ligand>
        <name>ATP</name>
        <dbReference type="ChEBI" id="CHEBI:30616"/>
    </ligand>
</feature>
<dbReference type="InterPro" id="IPR001048">
    <property type="entry name" value="Asp/Glu/Uridylate_kinase"/>
</dbReference>
<dbReference type="UniPathway" id="UPA00050">
    <property type="reaction ID" value="UER00461"/>
</dbReference>
<evidence type="ECO:0000256" key="3">
    <source>
        <dbReference type="ARBA" id="ARBA00005139"/>
    </source>
</evidence>
<dbReference type="Pfam" id="PF22468">
    <property type="entry name" value="ACT_9"/>
    <property type="match status" value="1"/>
</dbReference>
<dbReference type="InterPro" id="IPR036393">
    <property type="entry name" value="AceGlu_kinase-like_sf"/>
</dbReference>
<reference evidence="18 19" key="1">
    <citation type="submission" date="2017-03" db="EMBL/GenBank/DDBJ databases">
        <title>Genome sequence of Sphingomonas mucosissima DSM 17494.</title>
        <authorList>
            <person name="Poehlein A."/>
            <person name="Wuebbeler J.H."/>
            <person name="Steinbuechel A."/>
            <person name="Daniel R."/>
        </authorList>
    </citation>
    <scope>NUCLEOTIDE SEQUENCE [LARGE SCALE GENOMIC DNA]</scope>
    <source>
        <strain evidence="18 19">DSM 17494</strain>
    </source>
</reference>
<feature type="binding site" evidence="14">
    <location>
        <position position="201"/>
    </location>
    <ligand>
        <name>ATP</name>
        <dbReference type="ChEBI" id="CHEBI:30616"/>
    </ligand>
</feature>
<sequence length="436" mass="46092">MGHSYQARLFSPSFESFSVARIVMKFGGTSMAGIERIRSVAARVKREVAAGNEVAVVVSAMAGETDRLVNFCREASALYDAKEYDVVVSAGEQITSGLLAIALQAIGVPARSWMGWQLPIATSDAFAKARIETIDAEALLASMGAGEVAVIPGFQGVHEKRVTTLGRGGSDTSAVAVAAAIKADRCDIYTDVDGVYTTDPRIVPRARKLAKVTYEEMLELASVGAKVLQTRSVGLAMKENVRVQVLSSFTGEDAPMADTLPGTMIVGEEEVEDVERQLITGIAHDKNEAKITLTAVPDKPGSVSAIFEPLAAANINVDMIIQNIAHGSRSTDVTFTVPAADLARSIETLNQGRAAIGFEELVHDTRVAKISVVGVGMRSHAGVASTMFSTLGARGINILAISTSEIKVSVLINEDETELAVRVLHTAYGLDADEAA</sequence>
<keyword evidence="11 14" id="KW-0067">ATP-binding</keyword>
<keyword evidence="19" id="KW-1185">Reference proteome</keyword>
<comment type="pathway">
    <text evidence="2 16">Amino-acid biosynthesis; L-methionine biosynthesis via de novo pathway; L-homoserine from L-aspartate: step 1/3.</text>
</comment>
<evidence type="ECO:0000256" key="4">
    <source>
        <dbReference type="ARBA" id="ARBA00010122"/>
    </source>
</evidence>
<dbReference type="GO" id="GO:0009090">
    <property type="term" value="P:homoserine biosynthetic process"/>
    <property type="evidence" value="ECO:0007669"/>
    <property type="project" value="TreeGrafter"/>
</dbReference>
<dbReference type="InterPro" id="IPR005260">
    <property type="entry name" value="Asp_kin_monofn"/>
</dbReference>
<dbReference type="SUPFAM" id="SSF55021">
    <property type="entry name" value="ACT-like"/>
    <property type="match status" value="2"/>
</dbReference>
<evidence type="ECO:0000256" key="12">
    <source>
        <dbReference type="ARBA" id="ARBA00023154"/>
    </source>
</evidence>
<evidence type="ECO:0000256" key="13">
    <source>
        <dbReference type="ARBA" id="ARBA00047872"/>
    </source>
</evidence>
<dbReference type="GO" id="GO:0009088">
    <property type="term" value="P:threonine biosynthetic process"/>
    <property type="evidence" value="ECO:0007669"/>
    <property type="project" value="UniProtKB-UniPathway"/>
</dbReference>
<feature type="binding site" evidence="14">
    <location>
        <position position="65"/>
    </location>
    <ligand>
        <name>substrate</name>
    </ligand>
</feature>
<feature type="binding site" evidence="14">
    <location>
        <begin position="25"/>
        <end position="28"/>
    </location>
    <ligand>
        <name>ATP</name>
        <dbReference type="ChEBI" id="CHEBI:30616"/>
    </ligand>
</feature>
<comment type="pathway">
    <text evidence="1 16">Amino-acid biosynthesis; L-lysine biosynthesis via DAP pathway; (S)-tetrahydrodipicolinate from L-aspartate: step 1/4.</text>
</comment>
<dbReference type="GO" id="GO:0009089">
    <property type="term" value="P:lysine biosynthetic process via diaminopimelate"/>
    <property type="evidence" value="ECO:0007669"/>
    <property type="project" value="UniProtKB-UniPathway"/>
</dbReference>
<evidence type="ECO:0000256" key="11">
    <source>
        <dbReference type="ARBA" id="ARBA00022840"/>
    </source>
</evidence>
<comment type="similarity">
    <text evidence="4 15">Belongs to the aspartokinase family.</text>
</comment>
<dbReference type="InterPro" id="IPR018042">
    <property type="entry name" value="Aspartate_kinase_CS"/>
</dbReference>
<dbReference type="UniPathway" id="UPA00034">
    <property type="reaction ID" value="UER00015"/>
</dbReference>